<name>A0A8A4TI22_SULCO</name>
<reference evidence="1" key="1">
    <citation type="submission" date="2021-03" db="EMBL/GenBank/DDBJ databases">
        <title>Acanthopleuribacteraceae sp. M133.</title>
        <authorList>
            <person name="Wang G."/>
        </authorList>
    </citation>
    <scope>NUCLEOTIDE SEQUENCE</scope>
    <source>
        <strain evidence="1">M133</strain>
    </source>
</reference>
<keyword evidence="2" id="KW-1185">Reference proteome</keyword>
<accession>A0A8A4TI22</accession>
<sequence>MLFSLALWLFAESLAVSKASTPHLALPFVPGKPIPTYSAEHMAPHLETLRSLYGRHKDIPKQYELEILVALSHFPDLRDTRIKFVLKSRAPISSRPYIGTLFRAKKRRVYRIGISERDRFAGSPALLRNMSFNARIGALGHELAHTAWFEKKSFFQFFAIGFSFISRKWHRQFERQTDQRAIDYGLGWQLRDWAMEIRGGRYRDSPQSWLDRYYYSPEVIDAQMRAAPSYGSAPPPEEGSAK</sequence>
<dbReference type="KEGG" id="scor:J3U87_23120"/>
<evidence type="ECO:0000313" key="1">
    <source>
        <dbReference type="EMBL" id="QTD48481.1"/>
    </source>
</evidence>
<gene>
    <name evidence="1" type="ORF">J3U87_23120</name>
</gene>
<organism evidence="1 2">
    <name type="scientific">Sulfidibacter corallicola</name>
    <dbReference type="NCBI Taxonomy" id="2818388"/>
    <lineage>
        <taxon>Bacteria</taxon>
        <taxon>Pseudomonadati</taxon>
        <taxon>Acidobacteriota</taxon>
        <taxon>Holophagae</taxon>
        <taxon>Acanthopleuribacterales</taxon>
        <taxon>Acanthopleuribacteraceae</taxon>
        <taxon>Sulfidibacter</taxon>
    </lineage>
</organism>
<dbReference type="AlphaFoldDB" id="A0A8A4TI22"/>
<dbReference type="Proteomes" id="UP000663929">
    <property type="component" value="Chromosome"/>
</dbReference>
<proteinExistence type="predicted"/>
<evidence type="ECO:0000313" key="2">
    <source>
        <dbReference type="Proteomes" id="UP000663929"/>
    </source>
</evidence>
<dbReference type="EMBL" id="CP071793">
    <property type="protein sequence ID" value="QTD48481.1"/>
    <property type="molecule type" value="Genomic_DNA"/>
</dbReference>
<dbReference type="RefSeq" id="WP_237378136.1">
    <property type="nucleotide sequence ID" value="NZ_CP071793.1"/>
</dbReference>
<protein>
    <submittedName>
        <fullName evidence="1">Uncharacterized protein</fullName>
    </submittedName>
</protein>